<evidence type="ECO:0000313" key="8">
    <source>
        <dbReference type="Proteomes" id="UP001596052"/>
    </source>
</evidence>
<dbReference type="Proteomes" id="UP001596052">
    <property type="component" value="Unassembled WGS sequence"/>
</dbReference>
<organism evidence="7 8">
    <name type="scientific">Prosthecobacter fluviatilis</name>
    <dbReference type="NCBI Taxonomy" id="445931"/>
    <lineage>
        <taxon>Bacteria</taxon>
        <taxon>Pseudomonadati</taxon>
        <taxon>Verrucomicrobiota</taxon>
        <taxon>Verrucomicrobiia</taxon>
        <taxon>Verrucomicrobiales</taxon>
        <taxon>Verrucomicrobiaceae</taxon>
        <taxon>Prosthecobacter</taxon>
    </lineage>
</organism>
<protein>
    <submittedName>
        <fullName evidence="7">Serine/threonine protein kinase</fullName>
    </submittedName>
</protein>
<dbReference type="RefSeq" id="WP_377168173.1">
    <property type="nucleotide sequence ID" value="NZ_JBHSMQ010000005.1"/>
</dbReference>
<feature type="domain" description="Protein kinase" evidence="6">
    <location>
        <begin position="4"/>
        <end position="259"/>
    </location>
</feature>
<dbReference type="InterPro" id="IPR008271">
    <property type="entry name" value="Ser/Thr_kinase_AS"/>
</dbReference>
<feature type="transmembrane region" description="Helical" evidence="5">
    <location>
        <begin position="322"/>
        <end position="344"/>
    </location>
</feature>
<gene>
    <name evidence="7" type="ORF">ACFQDI_15060</name>
</gene>
<sequence>MDQFHPEKILAAGPSAKVYRGVETETGRKVLIKALLQDHEAAHPLNRELLLEMAPSLMQLRHPHIAGLHMLLPAEDELALVSDFMPGLNGRSFDEERRPSPKDLRTLAAQLMHALLVGEKMGLPHGDLKPSNLIIADHPDGGLFLQVQDWGLSMARKTQPPETLWFRAPELHSGGQPTMRSDLFTAAGSLFCIATNTTPTLGTTVNEVMEDWLAFDASEVLAHLRPDLDQPLRDWLAWLLNLVPQQRPKSVSQALTVLMQSMPAGSAYQTKQPPVMAAGAKTTRLGSTAPKPRPVLTKASSSPVGRPLPLAAVPKKASRTRVMATVLLKIAALTVIGVFAWTVLQKFLPGLQASTVMNSGKSATVAAARHAGTGSHQHTVIRAQLPAKPRTSLH</sequence>
<evidence type="ECO:0000256" key="5">
    <source>
        <dbReference type="SAM" id="Phobius"/>
    </source>
</evidence>
<dbReference type="EMBL" id="JBHSMQ010000005">
    <property type="protein sequence ID" value="MFC5456181.1"/>
    <property type="molecule type" value="Genomic_DNA"/>
</dbReference>
<dbReference type="SMART" id="SM00220">
    <property type="entry name" value="S_TKc"/>
    <property type="match status" value="1"/>
</dbReference>
<keyword evidence="3 7" id="KW-0418">Kinase</keyword>
<keyword evidence="4" id="KW-0067">ATP-binding</keyword>
<dbReference type="Gene3D" id="1.10.510.10">
    <property type="entry name" value="Transferase(Phosphotransferase) domain 1"/>
    <property type="match status" value="1"/>
</dbReference>
<proteinExistence type="predicted"/>
<keyword evidence="1" id="KW-0808">Transferase</keyword>
<keyword evidence="8" id="KW-1185">Reference proteome</keyword>
<keyword evidence="5" id="KW-1133">Transmembrane helix</keyword>
<dbReference type="InterPro" id="IPR011009">
    <property type="entry name" value="Kinase-like_dom_sf"/>
</dbReference>
<keyword evidence="5" id="KW-0472">Membrane</keyword>
<dbReference type="SUPFAM" id="SSF56112">
    <property type="entry name" value="Protein kinase-like (PK-like)"/>
    <property type="match status" value="1"/>
</dbReference>
<evidence type="ECO:0000313" key="7">
    <source>
        <dbReference type="EMBL" id="MFC5456181.1"/>
    </source>
</evidence>
<accession>A0ABW0KUK2</accession>
<dbReference type="GO" id="GO:0004674">
    <property type="term" value="F:protein serine/threonine kinase activity"/>
    <property type="evidence" value="ECO:0007669"/>
    <property type="project" value="UniProtKB-KW"/>
</dbReference>
<dbReference type="PANTHER" id="PTHR43289">
    <property type="entry name" value="MITOGEN-ACTIVATED PROTEIN KINASE KINASE KINASE 20-RELATED"/>
    <property type="match status" value="1"/>
</dbReference>
<keyword evidence="5" id="KW-0812">Transmembrane</keyword>
<dbReference type="Pfam" id="PF00069">
    <property type="entry name" value="Pkinase"/>
    <property type="match status" value="1"/>
</dbReference>
<dbReference type="PANTHER" id="PTHR43289:SF6">
    <property type="entry name" value="SERINE_THREONINE-PROTEIN KINASE NEKL-3"/>
    <property type="match status" value="1"/>
</dbReference>
<reference evidence="8" key="1">
    <citation type="journal article" date="2019" name="Int. J. Syst. Evol. Microbiol.">
        <title>The Global Catalogue of Microorganisms (GCM) 10K type strain sequencing project: providing services to taxonomists for standard genome sequencing and annotation.</title>
        <authorList>
            <consortium name="The Broad Institute Genomics Platform"/>
            <consortium name="The Broad Institute Genome Sequencing Center for Infectious Disease"/>
            <person name="Wu L."/>
            <person name="Ma J."/>
        </authorList>
    </citation>
    <scope>NUCLEOTIDE SEQUENCE [LARGE SCALE GENOMIC DNA]</scope>
    <source>
        <strain evidence="8">CGMCC 4.1469</strain>
    </source>
</reference>
<evidence type="ECO:0000256" key="1">
    <source>
        <dbReference type="ARBA" id="ARBA00022679"/>
    </source>
</evidence>
<name>A0ABW0KUK2_9BACT</name>
<evidence type="ECO:0000256" key="3">
    <source>
        <dbReference type="ARBA" id="ARBA00022777"/>
    </source>
</evidence>
<keyword evidence="7" id="KW-0723">Serine/threonine-protein kinase</keyword>
<dbReference type="Gene3D" id="3.30.200.20">
    <property type="entry name" value="Phosphorylase Kinase, domain 1"/>
    <property type="match status" value="1"/>
</dbReference>
<dbReference type="PROSITE" id="PS00108">
    <property type="entry name" value="PROTEIN_KINASE_ST"/>
    <property type="match status" value="1"/>
</dbReference>
<dbReference type="InterPro" id="IPR000719">
    <property type="entry name" value="Prot_kinase_dom"/>
</dbReference>
<evidence type="ECO:0000259" key="6">
    <source>
        <dbReference type="PROSITE" id="PS50011"/>
    </source>
</evidence>
<evidence type="ECO:0000256" key="2">
    <source>
        <dbReference type="ARBA" id="ARBA00022741"/>
    </source>
</evidence>
<keyword evidence="2" id="KW-0547">Nucleotide-binding</keyword>
<evidence type="ECO:0000256" key="4">
    <source>
        <dbReference type="ARBA" id="ARBA00022840"/>
    </source>
</evidence>
<comment type="caution">
    <text evidence="7">The sequence shown here is derived from an EMBL/GenBank/DDBJ whole genome shotgun (WGS) entry which is preliminary data.</text>
</comment>
<dbReference type="PROSITE" id="PS50011">
    <property type="entry name" value="PROTEIN_KINASE_DOM"/>
    <property type="match status" value="1"/>
</dbReference>